<protein>
    <submittedName>
        <fullName evidence="1">Uncharacterized protein</fullName>
    </submittedName>
</protein>
<gene>
    <name evidence="1" type="ORF">EG343_06055</name>
</gene>
<dbReference type="EMBL" id="CP033923">
    <property type="protein sequence ID" value="AZA90208.1"/>
    <property type="molecule type" value="Genomic_DNA"/>
</dbReference>
<dbReference type="RefSeq" id="WP_123856786.1">
    <property type="nucleotide sequence ID" value="NZ_CP033923.1"/>
</dbReference>
<keyword evidence="2" id="KW-1185">Reference proteome</keyword>
<reference evidence="1 2" key="1">
    <citation type="submission" date="2018-11" db="EMBL/GenBank/DDBJ databases">
        <title>Proposal to divide the Flavobacteriaceae and reorganize its genera based on Amino Acid Identity values calculated from whole genome sequences.</title>
        <authorList>
            <person name="Nicholson A.C."/>
            <person name="Gulvik C.A."/>
            <person name="Whitney A.M."/>
            <person name="Humrighouse B.W."/>
            <person name="Bell M."/>
            <person name="Holmes B."/>
            <person name="Steigerwalt A.G."/>
            <person name="Villarma A."/>
            <person name="Sheth M."/>
            <person name="Batra D."/>
            <person name="Pryor J."/>
            <person name="Bernardet J.-F."/>
            <person name="Hugo C."/>
            <person name="Kampfer P."/>
            <person name="Newman J."/>
            <person name="McQuiston J.R."/>
        </authorList>
    </citation>
    <scope>NUCLEOTIDE SEQUENCE [LARGE SCALE GENOMIC DNA]</scope>
    <source>
        <strain evidence="1 2">G0041</strain>
    </source>
</reference>
<dbReference type="AlphaFoldDB" id="A0AAD0YKM2"/>
<sequence>MKKRKEISHGNFFFFILVVITMKMRKNYLLLLLPFTVTVLQAQNSTLYYSGKFLNHKDRPQNFLKVYNKNSGVYELTDEEGFAIIAAKPYDTLVWNQGKSAQVVVSYQLRELKNILESQVEKKNVQEIYSKTYDSLVSQKNHDKFSIENASTILNNNSDRYFSTVRKLKQRRDSMYVLKEQKKWTLLLNGGFTSSLDVKSHNALPATQNRYVQGRSNNGNFIWNGPEIHEVFSFGPDISTLAFDGIPYQYDQNGRLVPLADGKKQAIIYNNNLFKTMVGYNNQLNINTIIKQGYKEIFRFSLDLRQQKNQLYFIDQFNLNNSIKTRLNTDLGGYLVKFSFNYEENKATNTNRIGLFNRAFQNSLLTPISFSNAQQTFLDNGKQRSYSQNADNPEFLFVQDQKYRYQNRQRHFGLNADKAFGKFKLNIVQSYESNFIWNLDQYQPSTYGFNNGITNERGQNNRLYHSNIQGKYELGHYNFKNVFSLNFILNDIKSDVYNSLTNKKYNYQRTSQDYIFNYNMEIKSGDFEADFTLGNSFYISNTSDKNIYWLPKSTGYLRFKDIFDWYNYEFKILGSYSHLSSEPEITRSYASYASTLLKAENYYRYFPIDEVESFKGLSNINTKEWKIGGKINFGYNISLEGEYFKRKTEDDVFPVFENNQLRLKNMADHTYSGYEFNFAYDRLFLANDFFATNKISFFKYKDIVDRVRPGYNNTAISGFQDIYKTLAEGEVLGAVMGSYFERTSDGQLIIDDSGFPKKAAGMKIIADPTPDFVMKFNHNLVYKRWILDINWEWKKGGQIWNGTQAVMDYYGRSYDSGEERNLKNYVFQGVLANGNHNQTPVDFYDPHQNVHENRWSRYGYLGVAENYIQKADHIRINTISLSTFFPLNNSQRSMKITLYVDNIMLWQANKGVDPNQNFYDTDNGRGLDFFNLPSFKTFGCIVSFKF</sequence>
<accession>A0AAD0YKM2</accession>
<evidence type="ECO:0000313" key="2">
    <source>
        <dbReference type="Proteomes" id="UP000278288"/>
    </source>
</evidence>
<proteinExistence type="predicted"/>
<organism evidence="1 2">
    <name type="scientific">Chryseobacterium nakagawai</name>
    <dbReference type="NCBI Taxonomy" id="1241982"/>
    <lineage>
        <taxon>Bacteria</taxon>
        <taxon>Pseudomonadati</taxon>
        <taxon>Bacteroidota</taxon>
        <taxon>Flavobacteriia</taxon>
        <taxon>Flavobacteriales</taxon>
        <taxon>Weeksellaceae</taxon>
        <taxon>Chryseobacterium group</taxon>
        <taxon>Chryseobacterium</taxon>
    </lineage>
</organism>
<name>A0AAD0YKM2_CHRNA</name>
<evidence type="ECO:0000313" key="1">
    <source>
        <dbReference type="EMBL" id="AZA90208.1"/>
    </source>
</evidence>
<dbReference type="Proteomes" id="UP000278288">
    <property type="component" value="Chromosome"/>
</dbReference>
<dbReference type="KEGG" id="cnk:EG343_06055"/>